<organism evidence="4 5">
    <name type="scientific">Cladorrhinum samala</name>
    <dbReference type="NCBI Taxonomy" id="585594"/>
    <lineage>
        <taxon>Eukaryota</taxon>
        <taxon>Fungi</taxon>
        <taxon>Dikarya</taxon>
        <taxon>Ascomycota</taxon>
        <taxon>Pezizomycotina</taxon>
        <taxon>Sordariomycetes</taxon>
        <taxon>Sordariomycetidae</taxon>
        <taxon>Sordariales</taxon>
        <taxon>Podosporaceae</taxon>
        <taxon>Cladorrhinum</taxon>
    </lineage>
</organism>
<dbReference type="SUPFAM" id="SSF47616">
    <property type="entry name" value="GST C-terminal domain-like"/>
    <property type="match status" value="1"/>
</dbReference>
<dbReference type="Proteomes" id="UP001321749">
    <property type="component" value="Unassembled WGS sequence"/>
</dbReference>
<evidence type="ECO:0008006" key="6">
    <source>
        <dbReference type="Google" id="ProtNLM"/>
    </source>
</evidence>
<dbReference type="PROSITE" id="PS50405">
    <property type="entry name" value="GST_CTER"/>
    <property type="match status" value="1"/>
</dbReference>
<keyword evidence="5" id="KW-1185">Reference proteome</keyword>
<evidence type="ECO:0000256" key="1">
    <source>
        <dbReference type="ARBA" id="ARBA00007409"/>
    </source>
</evidence>
<dbReference type="InterPro" id="IPR004046">
    <property type="entry name" value="GST_C"/>
</dbReference>
<dbReference type="SFLD" id="SFLDG00358">
    <property type="entry name" value="Main_(cytGST)"/>
    <property type="match status" value="1"/>
</dbReference>
<name>A0AAV9HZZ0_9PEZI</name>
<dbReference type="SUPFAM" id="SSF52833">
    <property type="entry name" value="Thioredoxin-like"/>
    <property type="match status" value="1"/>
</dbReference>
<dbReference type="SFLD" id="SFLDS00019">
    <property type="entry name" value="Glutathione_Transferase_(cytos"/>
    <property type="match status" value="1"/>
</dbReference>
<comment type="similarity">
    <text evidence="1">Belongs to the GST superfamily.</text>
</comment>
<dbReference type="PANTHER" id="PTHR44051">
    <property type="entry name" value="GLUTATHIONE S-TRANSFERASE-RELATED"/>
    <property type="match status" value="1"/>
</dbReference>
<evidence type="ECO:0000259" key="2">
    <source>
        <dbReference type="PROSITE" id="PS50404"/>
    </source>
</evidence>
<dbReference type="AlphaFoldDB" id="A0AAV9HZZ0"/>
<dbReference type="Pfam" id="PF13409">
    <property type="entry name" value="GST_N_2"/>
    <property type="match status" value="1"/>
</dbReference>
<evidence type="ECO:0000313" key="4">
    <source>
        <dbReference type="EMBL" id="KAK4466390.1"/>
    </source>
</evidence>
<dbReference type="InterPro" id="IPR036282">
    <property type="entry name" value="Glutathione-S-Trfase_C_sf"/>
</dbReference>
<dbReference type="PANTHER" id="PTHR44051:SF23">
    <property type="entry name" value="GLUTATHIONE S-TRANSFERASE-LIKE PROTEIN TPCF"/>
    <property type="match status" value="1"/>
</dbReference>
<dbReference type="InterPro" id="IPR004045">
    <property type="entry name" value="Glutathione_S-Trfase_N"/>
</dbReference>
<gene>
    <name evidence="4" type="ORF">QBC42DRAFT_259429</name>
</gene>
<evidence type="ECO:0000313" key="5">
    <source>
        <dbReference type="Proteomes" id="UP001321749"/>
    </source>
</evidence>
<dbReference type="InterPro" id="IPR036249">
    <property type="entry name" value="Thioredoxin-like_sf"/>
</dbReference>
<protein>
    <recommendedName>
        <fullName evidence="6">Glutathione S-transferase</fullName>
    </recommendedName>
</protein>
<comment type="caution">
    <text evidence="4">The sequence shown here is derived from an EMBL/GenBank/DDBJ whole genome shotgun (WGS) entry which is preliminary data.</text>
</comment>
<proteinExistence type="inferred from homology"/>
<dbReference type="EMBL" id="MU864932">
    <property type="protein sequence ID" value="KAK4466390.1"/>
    <property type="molecule type" value="Genomic_DNA"/>
</dbReference>
<reference evidence="4" key="2">
    <citation type="submission" date="2023-06" db="EMBL/GenBank/DDBJ databases">
        <authorList>
            <consortium name="Lawrence Berkeley National Laboratory"/>
            <person name="Mondo S.J."/>
            <person name="Hensen N."/>
            <person name="Bonometti L."/>
            <person name="Westerberg I."/>
            <person name="Brannstrom I.O."/>
            <person name="Guillou S."/>
            <person name="Cros-Aarteil S."/>
            <person name="Calhoun S."/>
            <person name="Haridas S."/>
            <person name="Kuo A."/>
            <person name="Pangilinan J."/>
            <person name="Riley R."/>
            <person name="Labutti K."/>
            <person name="Andreopoulos B."/>
            <person name="Lipzen A."/>
            <person name="Chen C."/>
            <person name="Yanf M."/>
            <person name="Daum C."/>
            <person name="Ng V."/>
            <person name="Clum A."/>
            <person name="Steindorff A."/>
            <person name="Ohm R."/>
            <person name="Martin F."/>
            <person name="Silar P."/>
            <person name="Natvig D."/>
            <person name="Lalanne C."/>
            <person name="Gautier V."/>
            <person name="Ament-Velasquez S.L."/>
            <person name="Kruys A."/>
            <person name="Hutchinson M.I."/>
            <person name="Powell A.J."/>
            <person name="Barry K."/>
            <person name="Miller A.N."/>
            <person name="Grigoriev I.V."/>
            <person name="Debuchy R."/>
            <person name="Gladieux P."/>
            <person name="Thoren M.H."/>
            <person name="Johannesson H."/>
        </authorList>
    </citation>
    <scope>NUCLEOTIDE SEQUENCE</scope>
    <source>
        <strain evidence="4">PSN324</strain>
    </source>
</reference>
<feature type="domain" description="GST N-terminal" evidence="2">
    <location>
        <begin position="12"/>
        <end position="119"/>
    </location>
</feature>
<dbReference type="InterPro" id="IPR010987">
    <property type="entry name" value="Glutathione-S-Trfase_C-like"/>
</dbReference>
<dbReference type="Gene3D" id="1.20.1050.10">
    <property type="match status" value="1"/>
</dbReference>
<dbReference type="PROSITE" id="PS50404">
    <property type="entry name" value="GST_NTER"/>
    <property type="match status" value="1"/>
</dbReference>
<dbReference type="CDD" id="cd03048">
    <property type="entry name" value="GST_N_Ure2p_like"/>
    <property type="match status" value="1"/>
</dbReference>
<sequence>MSPNPILKSQLKPLTLYGSPTWGNSLKVAMILHELSLPYTAIPIPFDRIKSPDYVANINPNGRIPALVDPNNTTITDSDHDVVDDDHKGKPAAGSDRPFVIWESGAIISYLVSRYDGEPSYAISFPPGGNNHHLAQQFLHFQTSGQGPYYGQLIWFLNFHEEEVPSAVERYVNEVRRVTGVLEECLGRQPELLPRGDPSSSALPGPKKEKWLVGGKMSYADLAFVVWQVRAVEELRKLGRWTEGEFSEVERWLGSMVARESYRRCVKWTEEANAKGGE</sequence>
<dbReference type="Pfam" id="PF00043">
    <property type="entry name" value="GST_C"/>
    <property type="match status" value="1"/>
</dbReference>
<dbReference type="Gene3D" id="3.40.30.10">
    <property type="entry name" value="Glutaredoxin"/>
    <property type="match status" value="1"/>
</dbReference>
<feature type="domain" description="GST C-terminal" evidence="3">
    <location>
        <begin position="128"/>
        <end position="278"/>
    </location>
</feature>
<reference evidence="4" key="1">
    <citation type="journal article" date="2023" name="Mol. Phylogenet. Evol.">
        <title>Genome-scale phylogeny and comparative genomics of the fungal order Sordariales.</title>
        <authorList>
            <person name="Hensen N."/>
            <person name="Bonometti L."/>
            <person name="Westerberg I."/>
            <person name="Brannstrom I.O."/>
            <person name="Guillou S."/>
            <person name="Cros-Aarteil S."/>
            <person name="Calhoun S."/>
            <person name="Haridas S."/>
            <person name="Kuo A."/>
            <person name="Mondo S."/>
            <person name="Pangilinan J."/>
            <person name="Riley R."/>
            <person name="LaButti K."/>
            <person name="Andreopoulos B."/>
            <person name="Lipzen A."/>
            <person name="Chen C."/>
            <person name="Yan M."/>
            <person name="Daum C."/>
            <person name="Ng V."/>
            <person name="Clum A."/>
            <person name="Steindorff A."/>
            <person name="Ohm R.A."/>
            <person name="Martin F."/>
            <person name="Silar P."/>
            <person name="Natvig D.O."/>
            <person name="Lalanne C."/>
            <person name="Gautier V."/>
            <person name="Ament-Velasquez S.L."/>
            <person name="Kruys A."/>
            <person name="Hutchinson M.I."/>
            <person name="Powell A.J."/>
            <person name="Barry K."/>
            <person name="Miller A.N."/>
            <person name="Grigoriev I.V."/>
            <person name="Debuchy R."/>
            <person name="Gladieux P."/>
            <person name="Hiltunen Thoren M."/>
            <person name="Johannesson H."/>
        </authorList>
    </citation>
    <scope>NUCLEOTIDE SEQUENCE</scope>
    <source>
        <strain evidence="4">PSN324</strain>
    </source>
</reference>
<dbReference type="InterPro" id="IPR040079">
    <property type="entry name" value="Glutathione_S-Trfase"/>
</dbReference>
<evidence type="ECO:0000259" key="3">
    <source>
        <dbReference type="PROSITE" id="PS50405"/>
    </source>
</evidence>
<accession>A0AAV9HZZ0</accession>